<comment type="caution">
    <text evidence="2">The sequence shown here is derived from an EMBL/GenBank/DDBJ whole genome shotgun (WGS) entry which is preliminary data.</text>
</comment>
<gene>
    <name evidence="2" type="ORF">PLEPLA_LOCUS40345</name>
</gene>
<feature type="non-terminal residue" evidence="2">
    <location>
        <position position="119"/>
    </location>
</feature>
<dbReference type="Proteomes" id="UP001153269">
    <property type="component" value="Unassembled WGS sequence"/>
</dbReference>
<keyword evidence="3" id="KW-1185">Reference proteome</keyword>
<dbReference type="AlphaFoldDB" id="A0A9N7Z616"/>
<organism evidence="2 3">
    <name type="scientific">Pleuronectes platessa</name>
    <name type="common">European plaice</name>
    <dbReference type="NCBI Taxonomy" id="8262"/>
    <lineage>
        <taxon>Eukaryota</taxon>
        <taxon>Metazoa</taxon>
        <taxon>Chordata</taxon>
        <taxon>Craniata</taxon>
        <taxon>Vertebrata</taxon>
        <taxon>Euteleostomi</taxon>
        <taxon>Actinopterygii</taxon>
        <taxon>Neopterygii</taxon>
        <taxon>Teleostei</taxon>
        <taxon>Neoteleostei</taxon>
        <taxon>Acanthomorphata</taxon>
        <taxon>Carangaria</taxon>
        <taxon>Pleuronectiformes</taxon>
        <taxon>Pleuronectoidei</taxon>
        <taxon>Pleuronectidae</taxon>
        <taxon>Pleuronectes</taxon>
    </lineage>
</organism>
<accession>A0A9N7Z616</accession>
<evidence type="ECO:0000256" key="1">
    <source>
        <dbReference type="SAM" id="MobiDB-lite"/>
    </source>
</evidence>
<name>A0A9N7Z616_PLEPL</name>
<feature type="region of interest" description="Disordered" evidence="1">
    <location>
        <begin position="1"/>
        <end position="35"/>
    </location>
</feature>
<evidence type="ECO:0000313" key="2">
    <source>
        <dbReference type="EMBL" id="CAB1452595.1"/>
    </source>
</evidence>
<evidence type="ECO:0000313" key="3">
    <source>
        <dbReference type="Proteomes" id="UP001153269"/>
    </source>
</evidence>
<reference evidence="2" key="1">
    <citation type="submission" date="2020-03" db="EMBL/GenBank/DDBJ databases">
        <authorList>
            <person name="Weist P."/>
        </authorList>
    </citation>
    <scope>NUCLEOTIDE SEQUENCE</scope>
</reference>
<proteinExistence type="predicted"/>
<dbReference type="EMBL" id="CADEAL010004135">
    <property type="protein sequence ID" value="CAB1452595.1"/>
    <property type="molecule type" value="Genomic_DNA"/>
</dbReference>
<sequence length="119" mass="13538">RRDKQRERETERQTDRQTEQMDRLRERGQRDGELDRLREDLKGTGWRAGLHSDIMGDADSGARGQYLIKGARPQGYQRVLVFTPVDCSSSETLPSALGCKSAGALEEWRSVDETPSIRC</sequence>
<protein>
    <submittedName>
        <fullName evidence="2">Uncharacterized protein</fullName>
    </submittedName>
</protein>